<feature type="compositionally biased region" description="Basic residues" evidence="3">
    <location>
        <begin position="22"/>
        <end position="36"/>
    </location>
</feature>
<reference evidence="5 6" key="1">
    <citation type="journal article" date="2018" name="Nat. Genet.">
        <title>The Rosa genome provides new insights in the design of modern roses.</title>
        <authorList>
            <person name="Bendahmane M."/>
        </authorList>
    </citation>
    <scope>NUCLEOTIDE SEQUENCE [LARGE SCALE GENOMIC DNA]</scope>
    <source>
        <strain evidence="6">cv. Old Blush</strain>
    </source>
</reference>
<evidence type="ECO:0000259" key="4">
    <source>
        <dbReference type="PROSITE" id="PS50102"/>
    </source>
</evidence>
<keyword evidence="6" id="KW-1185">Reference proteome</keyword>
<evidence type="ECO:0000313" key="5">
    <source>
        <dbReference type="EMBL" id="PRQ59084.1"/>
    </source>
</evidence>
<organism evidence="5 6">
    <name type="scientific">Rosa chinensis</name>
    <name type="common">China rose</name>
    <dbReference type="NCBI Taxonomy" id="74649"/>
    <lineage>
        <taxon>Eukaryota</taxon>
        <taxon>Viridiplantae</taxon>
        <taxon>Streptophyta</taxon>
        <taxon>Embryophyta</taxon>
        <taxon>Tracheophyta</taxon>
        <taxon>Spermatophyta</taxon>
        <taxon>Magnoliopsida</taxon>
        <taxon>eudicotyledons</taxon>
        <taxon>Gunneridae</taxon>
        <taxon>Pentapetalae</taxon>
        <taxon>rosids</taxon>
        <taxon>fabids</taxon>
        <taxon>Rosales</taxon>
        <taxon>Rosaceae</taxon>
        <taxon>Rosoideae</taxon>
        <taxon>Rosoideae incertae sedis</taxon>
        <taxon>Rosa</taxon>
    </lineage>
</organism>
<dbReference type="SUPFAM" id="SSF54928">
    <property type="entry name" value="RNA-binding domain, RBD"/>
    <property type="match status" value="1"/>
</dbReference>
<sequence length="320" mass="36285">MPFPQDRLDLPLDALIAESKQQRRHNSHAHHPRGHTGHFGGRGRGGSTSGPARRPMNHNAYRTAPYPTLPEMQGQPGPRRIELPLALSQAMNREESTKLYISNLDYSVTNRDIELLFSEVGELERHSIHYDKSGRSKGTAEVVYKHHSDALAAIERYNNQHLDGKKVEIKLVGLNVVSPVPLLLPPNTNFLQEHPSPIFQRLGRVGSRRSFHGHGGVELERGRGRVRNGGPKVTTESQQWKNVTPESQQWKNVTPESQQRKNVTAENQQRKNVTAENQQRKNVITESINRKKTFYGDTTVTFEDLDADLEKYRLKGRPVN</sequence>
<dbReference type="GO" id="GO:0005634">
    <property type="term" value="C:nucleus"/>
    <property type="evidence" value="ECO:0007669"/>
    <property type="project" value="TreeGrafter"/>
</dbReference>
<feature type="region of interest" description="Disordered" evidence="3">
    <location>
        <begin position="16"/>
        <end position="76"/>
    </location>
</feature>
<feature type="domain" description="RRM" evidence="4">
    <location>
        <begin position="97"/>
        <end position="174"/>
    </location>
</feature>
<dbReference type="InterPro" id="IPR051229">
    <property type="entry name" value="ALYREF_mRNA_export"/>
</dbReference>
<evidence type="ECO:0000256" key="1">
    <source>
        <dbReference type="ARBA" id="ARBA00022884"/>
    </source>
</evidence>
<dbReference type="Pfam" id="PF00076">
    <property type="entry name" value="RRM_1"/>
    <property type="match status" value="1"/>
</dbReference>
<dbReference type="AlphaFoldDB" id="A0A2P6SK67"/>
<feature type="compositionally biased region" description="Gly residues" evidence="3">
    <location>
        <begin position="37"/>
        <end position="48"/>
    </location>
</feature>
<feature type="region of interest" description="Disordered" evidence="3">
    <location>
        <begin position="213"/>
        <end position="280"/>
    </location>
</feature>
<protein>
    <submittedName>
        <fullName evidence="5">Putative nucleotide-binding alpha-beta plait domain-containing protein</fullName>
    </submittedName>
</protein>
<accession>A0A2P6SK67</accession>
<dbReference type="InterPro" id="IPR035979">
    <property type="entry name" value="RBD_domain_sf"/>
</dbReference>
<feature type="compositionally biased region" description="Polar residues" evidence="3">
    <location>
        <begin position="234"/>
        <end position="280"/>
    </location>
</feature>
<dbReference type="InterPro" id="IPR012677">
    <property type="entry name" value="Nucleotide-bd_a/b_plait_sf"/>
</dbReference>
<dbReference type="InterPro" id="IPR000504">
    <property type="entry name" value="RRM_dom"/>
</dbReference>
<evidence type="ECO:0000256" key="2">
    <source>
        <dbReference type="PROSITE-ProRule" id="PRU00176"/>
    </source>
</evidence>
<dbReference type="GO" id="GO:0003729">
    <property type="term" value="F:mRNA binding"/>
    <property type="evidence" value="ECO:0007669"/>
    <property type="project" value="TreeGrafter"/>
</dbReference>
<keyword evidence="1 2" id="KW-0694">RNA-binding</keyword>
<dbReference type="EMBL" id="PDCK01000039">
    <property type="protein sequence ID" value="PRQ59084.1"/>
    <property type="molecule type" value="Genomic_DNA"/>
</dbReference>
<comment type="caution">
    <text evidence="5">The sequence shown here is derived from an EMBL/GenBank/DDBJ whole genome shotgun (WGS) entry which is preliminary data.</text>
</comment>
<dbReference type="OrthoDB" id="1049195at2759"/>
<dbReference type="Gramene" id="PRQ59084">
    <property type="protein sequence ID" value="PRQ59084"/>
    <property type="gene ID" value="RchiOBHm_Chr1g0366271"/>
</dbReference>
<dbReference type="Proteomes" id="UP000238479">
    <property type="component" value="Chromosome 1"/>
</dbReference>
<dbReference type="PANTHER" id="PTHR19965">
    <property type="entry name" value="RNA AND EXPORT FACTOR BINDING PROTEIN"/>
    <property type="match status" value="1"/>
</dbReference>
<dbReference type="STRING" id="74649.A0A2P6SK67"/>
<evidence type="ECO:0000256" key="3">
    <source>
        <dbReference type="SAM" id="MobiDB-lite"/>
    </source>
</evidence>
<dbReference type="PROSITE" id="PS50102">
    <property type="entry name" value="RRM"/>
    <property type="match status" value="1"/>
</dbReference>
<dbReference type="SMART" id="SM00360">
    <property type="entry name" value="RRM"/>
    <property type="match status" value="1"/>
</dbReference>
<proteinExistence type="predicted"/>
<dbReference type="GO" id="GO:0006406">
    <property type="term" value="P:mRNA export from nucleus"/>
    <property type="evidence" value="ECO:0007669"/>
    <property type="project" value="TreeGrafter"/>
</dbReference>
<evidence type="ECO:0000313" key="6">
    <source>
        <dbReference type="Proteomes" id="UP000238479"/>
    </source>
</evidence>
<dbReference type="PANTHER" id="PTHR19965:SF35">
    <property type="entry name" value="RNA ANNEALING PROTEIN YRA1"/>
    <property type="match status" value="1"/>
</dbReference>
<dbReference type="Gene3D" id="3.30.70.330">
    <property type="match status" value="1"/>
</dbReference>
<gene>
    <name evidence="5" type="ORF">RchiOBHm_Chr1g0366271</name>
</gene>
<name>A0A2P6SK67_ROSCH</name>